<dbReference type="Gene3D" id="1.10.287.70">
    <property type="match status" value="1"/>
</dbReference>
<evidence type="ECO:0000256" key="11">
    <source>
        <dbReference type="ARBA" id="ARBA00023303"/>
    </source>
</evidence>
<keyword evidence="8 12" id="KW-1133">Transmembrane helix</keyword>
<dbReference type="AlphaFoldDB" id="A0A6P8HI55"/>
<evidence type="ECO:0000259" key="13">
    <source>
        <dbReference type="Pfam" id="PF00520"/>
    </source>
</evidence>
<evidence type="ECO:0000256" key="5">
    <source>
        <dbReference type="ARBA" id="ARBA00022826"/>
    </source>
</evidence>
<dbReference type="GO" id="GO:0051260">
    <property type="term" value="P:protein homooligomerization"/>
    <property type="evidence" value="ECO:0007669"/>
    <property type="project" value="InterPro"/>
</dbReference>
<dbReference type="InParanoid" id="A0A6P8HI55"/>
<dbReference type="InterPro" id="IPR027359">
    <property type="entry name" value="Volt_channel_dom_sf"/>
</dbReference>
<dbReference type="RefSeq" id="XP_031555551.1">
    <property type="nucleotide sequence ID" value="XM_031699691.1"/>
</dbReference>
<dbReference type="InterPro" id="IPR028325">
    <property type="entry name" value="VG_K_chnl"/>
</dbReference>
<evidence type="ECO:0000256" key="1">
    <source>
        <dbReference type="ARBA" id="ARBA00004141"/>
    </source>
</evidence>
<dbReference type="PANTHER" id="PTHR11537">
    <property type="entry name" value="VOLTAGE-GATED POTASSIUM CHANNEL"/>
    <property type="match status" value="1"/>
</dbReference>
<dbReference type="OrthoDB" id="415460at2759"/>
<dbReference type="GO" id="GO:0005251">
    <property type="term" value="F:delayed rectifier potassium channel activity"/>
    <property type="evidence" value="ECO:0007669"/>
    <property type="project" value="TreeGrafter"/>
</dbReference>
<evidence type="ECO:0000256" key="3">
    <source>
        <dbReference type="ARBA" id="ARBA00022538"/>
    </source>
</evidence>
<keyword evidence="5" id="KW-0631">Potassium channel</keyword>
<sequence>MTERVVINVSGTTFETLPETLKRFPKTLLGSPRKRRRYYDTSMKGYYFNRHRIAFEYILFYYQSNGRLVLPVDVPFRIFTEEVQFFQLGEQALNSIAKGMLKNKKKLPNGTWRQKLWNLFEQPDTSILARIIAMFSISMVGVSLVLSCIETIPSLRVQDCLDSVPSNNNSTVQFEEPSYNNTTGSTGSFTRCQQRPLNVFIYVETICYVWFLLEYLIRLLSSPDKIDFFCSLLNVIDLLAIFPYFIILIAGSERVVSLSVLRITRLFRVFRILKLTQYSSGLRILGNTMRASMKELEMVMLFALITVVLSSSAIYYADIDSSETNFNSIPGAAWWSITTITTVGYGDLIPVTGLGKFVGCICAVLGVLIFSLPVMAFATNFNAYLKCEPIRGQLMDRKASSKSFKRSSSYSSYRTSTDY</sequence>
<evidence type="ECO:0000256" key="12">
    <source>
        <dbReference type="SAM" id="Phobius"/>
    </source>
</evidence>
<feature type="domain" description="Ion transport" evidence="13">
    <location>
        <begin position="130"/>
        <end position="382"/>
    </location>
</feature>
<dbReference type="InterPro" id="IPR003968">
    <property type="entry name" value="K_chnl_volt-dep_Kv"/>
</dbReference>
<evidence type="ECO:0000256" key="8">
    <source>
        <dbReference type="ARBA" id="ARBA00022989"/>
    </source>
</evidence>
<feature type="transmembrane region" description="Helical" evidence="12">
    <location>
        <begin position="241"/>
        <end position="261"/>
    </location>
</feature>
<evidence type="ECO:0000256" key="10">
    <source>
        <dbReference type="ARBA" id="ARBA00023136"/>
    </source>
</evidence>
<dbReference type="Pfam" id="PF00520">
    <property type="entry name" value="Ion_trans"/>
    <property type="match status" value="1"/>
</dbReference>
<dbReference type="InterPro" id="IPR003131">
    <property type="entry name" value="T1-type_BTB"/>
</dbReference>
<name>A0A6P8HI55_ACTTE</name>
<dbReference type="KEGG" id="aten:116292379"/>
<feature type="transmembrane region" description="Helical" evidence="12">
    <location>
        <begin position="357"/>
        <end position="378"/>
    </location>
</feature>
<keyword evidence="15" id="KW-1185">Reference proteome</keyword>
<dbReference type="PRINTS" id="PR01491">
    <property type="entry name" value="KVCHANNEL"/>
</dbReference>
<evidence type="ECO:0000256" key="2">
    <source>
        <dbReference type="ARBA" id="ARBA00022448"/>
    </source>
</evidence>
<keyword evidence="11" id="KW-0407">Ion channel</keyword>
<dbReference type="Gene3D" id="3.30.710.10">
    <property type="entry name" value="Potassium Channel Kv1.1, Chain A"/>
    <property type="match status" value="1"/>
</dbReference>
<feature type="transmembrane region" description="Helical" evidence="12">
    <location>
        <begin position="199"/>
        <end position="221"/>
    </location>
</feature>
<feature type="domain" description="Potassium channel tetramerisation-type BTB" evidence="14">
    <location>
        <begin position="5"/>
        <end position="94"/>
    </location>
</feature>
<dbReference type="InterPro" id="IPR003972">
    <property type="entry name" value="K_chnl_volt-dep_Kv1"/>
</dbReference>
<gene>
    <name evidence="16" type="primary">LOC116292379</name>
</gene>
<dbReference type="FunFam" id="1.20.120.350:FF:000074">
    <property type="entry name" value="SHaW family of potassium channels"/>
    <property type="match status" value="1"/>
</dbReference>
<feature type="transmembrane region" description="Helical" evidence="12">
    <location>
        <begin position="127"/>
        <end position="149"/>
    </location>
</feature>
<evidence type="ECO:0000313" key="15">
    <source>
        <dbReference type="Proteomes" id="UP000515163"/>
    </source>
</evidence>
<dbReference type="PANTHER" id="PTHR11537:SF113">
    <property type="entry name" value="POTASSIUM VOLTAGE-GATED CHANNEL PROTEIN SHAKER"/>
    <property type="match status" value="1"/>
</dbReference>
<dbReference type="PRINTS" id="PR01496">
    <property type="entry name" value="SHAKERCHANEL"/>
</dbReference>
<dbReference type="InterPro" id="IPR011333">
    <property type="entry name" value="SKP1/BTB/POZ_sf"/>
</dbReference>
<keyword evidence="7" id="KW-0630">Potassium</keyword>
<accession>A0A6P8HI55</accession>
<dbReference type="FunFam" id="1.10.287.70:FF:000002">
    <property type="entry name" value="Potassium voltage-gated channel subfamily a member"/>
    <property type="match status" value="1"/>
</dbReference>
<dbReference type="Proteomes" id="UP000515163">
    <property type="component" value="Unplaced"/>
</dbReference>
<organism evidence="15 16">
    <name type="scientific">Actinia tenebrosa</name>
    <name type="common">Australian red waratah sea anemone</name>
    <dbReference type="NCBI Taxonomy" id="6105"/>
    <lineage>
        <taxon>Eukaryota</taxon>
        <taxon>Metazoa</taxon>
        <taxon>Cnidaria</taxon>
        <taxon>Anthozoa</taxon>
        <taxon>Hexacorallia</taxon>
        <taxon>Actiniaria</taxon>
        <taxon>Actiniidae</taxon>
        <taxon>Actinia</taxon>
    </lineage>
</organism>
<keyword evidence="4 12" id="KW-0812">Transmembrane</keyword>
<dbReference type="SUPFAM" id="SSF81324">
    <property type="entry name" value="Voltage-gated potassium channels"/>
    <property type="match status" value="1"/>
</dbReference>
<keyword evidence="9" id="KW-0406">Ion transport</keyword>
<reference evidence="16" key="1">
    <citation type="submission" date="2025-08" db="UniProtKB">
        <authorList>
            <consortium name="RefSeq"/>
        </authorList>
    </citation>
    <scope>IDENTIFICATION</scope>
    <source>
        <tissue evidence="16">Tentacle</tissue>
    </source>
</reference>
<keyword evidence="3" id="KW-0633">Potassium transport</keyword>
<keyword evidence="2" id="KW-0813">Transport</keyword>
<evidence type="ECO:0000256" key="9">
    <source>
        <dbReference type="ARBA" id="ARBA00023065"/>
    </source>
</evidence>
<dbReference type="InterPro" id="IPR005821">
    <property type="entry name" value="Ion_trans_dom"/>
</dbReference>
<evidence type="ECO:0000256" key="4">
    <source>
        <dbReference type="ARBA" id="ARBA00022692"/>
    </source>
</evidence>
<dbReference type="GeneID" id="116292379"/>
<evidence type="ECO:0000313" key="16">
    <source>
        <dbReference type="RefSeq" id="XP_031555551.1"/>
    </source>
</evidence>
<comment type="subcellular location">
    <subcellularLocation>
        <location evidence="1">Membrane</location>
        <topology evidence="1">Multi-pass membrane protein</topology>
    </subcellularLocation>
</comment>
<keyword evidence="6" id="KW-0851">Voltage-gated channel</keyword>
<dbReference type="SUPFAM" id="SSF54695">
    <property type="entry name" value="POZ domain"/>
    <property type="match status" value="1"/>
</dbReference>
<dbReference type="GO" id="GO:0008076">
    <property type="term" value="C:voltage-gated potassium channel complex"/>
    <property type="evidence" value="ECO:0007669"/>
    <property type="project" value="InterPro"/>
</dbReference>
<evidence type="ECO:0000256" key="7">
    <source>
        <dbReference type="ARBA" id="ARBA00022958"/>
    </source>
</evidence>
<feature type="transmembrane region" description="Helical" evidence="12">
    <location>
        <begin position="298"/>
        <end position="317"/>
    </location>
</feature>
<evidence type="ECO:0000259" key="14">
    <source>
        <dbReference type="Pfam" id="PF02214"/>
    </source>
</evidence>
<keyword evidence="10 12" id="KW-0472">Membrane</keyword>
<dbReference type="Pfam" id="PF02214">
    <property type="entry name" value="BTB_2"/>
    <property type="match status" value="1"/>
</dbReference>
<evidence type="ECO:0000256" key="6">
    <source>
        <dbReference type="ARBA" id="ARBA00022882"/>
    </source>
</evidence>
<dbReference type="Gene3D" id="1.20.120.350">
    <property type="entry name" value="Voltage-gated potassium channels. Chain C"/>
    <property type="match status" value="1"/>
</dbReference>
<dbReference type="GO" id="GO:0001508">
    <property type="term" value="P:action potential"/>
    <property type="evidence" value="ECO:0007669"/>
    <property type="project" value="TreeGrafter"/>
</dbReference>
<feature type="transmembrane region" description="Helical" evidence="12">
    <location>
        <begin position="332"/>
        <end position="350"/>
    </location>
</feature>
<dbReference type="PRINTS" id="PR00169">
    <property type="entry name" value="KCHANNEL"/>
</dbReference>
<protein>
    <submittedName>
        <fullName evidence="16">Shaker-related potassium channel tsha2-like</fullName>
    </submittedName>
</protein>
<proteinExistence type="predicted"/>